<sequence length="607" mass="66474">MQCQIHPRQDEPLVQETPIAFHSRLTTLLGCLYLVGSTSCTIAFLSILQSFFANDMWWIDYTSSTAQALIVDLFNVQLTTRSTGPLDILSQVVAKTYPSTTITTTTPVYPAYVRRLVWSELTSIEYAVVNLRLHTDATCYLPIQYCWVDLAHTFEIAHTRGRQVRCYERYISNGAVYLETVLRNQARDACFGAHDFLVALGASLQESPMGQAWLATTSTALATESIADEIAHWLHANLTQFTMQWSNLLQPSITETLDVTNALQVPQATTLKTVPRAVGPWSSSVMNWMFDMDVSLAAYVNCSLVLSATNACLNSPMVDWESQAVYSFPDGTAPCGMQLVQAHVGPFLSIDTLVVAIPAPLLALYHAFQAALGRELRLATPMVHALGSIPTSTISPIPFAWMDLNFNFYGGNLMCPYGNPLPIVQEQFNFFDDCLNQTAFSVTVTNYSGVVAALALAVSRCSSSLACNDITGIPHPYVDTIAPIVQAKYSSEMMSSVRPWIQPTVDAIAALNISLMQFASTVDGSNMTLLMQPLLSDPAFAFFGWVLAYDWVYGSREVVSFEGDAGTLVLISSADSPSLSVSSSNVTKTATRGIYYLVYYTSVVLAA</sequence>
<proteinExistence type="predicted"/>
<evidence type="ECO:0000313" key="1">
    <source>
        <dbReference type="EMBL" id="KAF0701669.1"/>
    </source>
</evidence>
<protein>
    <submittedName>
        <fullName evidence="1">Uncharacterized protein</fullName>
    </submittedName>
</protein>
<gene>
    <name evidence="1" type="ORF">As57867_007877</name>
</gene>
<organism evidence="1">
    <name type="scientific">Aphanomyces stellatus</name>
    <dbReference type="NCBI Taxonomy" id="120398"/>
    <lineage>
        <taxon>Eukaryota</taxon>
        <taxon>Sar</taxon>
        <taxon>Stramenopiles</taxon>
        <taxon>Oomycota</taxon>
        <taxon>Saprolegniomycetes</taxon>
        <taxon>Saprolegniales</taxon>
        <taxon>Verrucalvaceae</taxon>
        <taxon>Aphanomyces</taxon>
    </lineage>
</organism>
<feature type="non-terminal residue" evidence="1">
    <location>
        <position position="607"/>
    </location>
</feature>
<comment type="caution">
    <text evidence="1">The sequence shown here is derived from an EMBL/GenBank/DDBJ whole genome shotgun (WGS) entry which is preliminary data.</text>
</comment>
<dbReference type="EMBL" id="VJMH01004995">
    <property type="protein sequence ID" value="KAF0701669.1"/>
    <property type="molecule type" value="Genomic_DNA"/>
</dbReference>
<dbReference type="AlphaFoldDB" id="A0A6A4Z3L2"/>
<reference evidence="1" key="1">
    <citation type="submission" date="2019-06" db="EMBL/GenBank/DDBJ databases">
        <title>Genomics analysis of Aphanomyces spp. identifies a new class of oomycete effector associated with host adaptation.</title>
        <authorList>
            <person name="Gaulin E."/>
        </authorList>
    </citation>
    <scope>NUCLEOTIDE SEQUENCE</scope>
    <source>
        <strain evidence="1">CBS 578.67</strain>
    </source>
</reference>
<name>A0A6A4Z3L2_9STRA</name>
<accession>A0A6A4Z3L2</accession>